<keyword evidence="4" id="KW-0408">Iron</keyword>
<dbReference type="Gene3D" id="3.20.20.70">
    <property type="entry name" value="Aldolase class I"/>
    <property type="match status" value="1"/>
</dbReference>
<dbReference type="HOGENOM" id="CLU_044464_1_1_2"/>
<keyword evidence="5" id="KW-0411">Iron-sulfur</keyword>
<dbReference type="GO" id="GO:0003824">
    <property type="term" value="F:catalytic activity"/>
    <property type="evidence" value="ECO:0007669"/>
    <property type="project" value="InterPro"/>
</dbReference>
<dbReference type="Pfam" id="PF04055">
    <property type="entry name" value="Radical_SAM"/>
    <property type="match status" value="1"/>
</dbReference>
<dbReference type="RefSeq" id="WP_048093293.1">
    <property type="nucleotide sequence ID" value="NZ_CP009552.1"/>
</dbReference>
<evidence type="ECO:0000256" key="4">
    <source>
        <dbReference type="ARBA" id="ARBA00023004"/>
    </source>
</evidence>
<dbReference type="KEGG" id="gac:GACE_2150"/>
<dbReference type="SFLD" id="SFLDS00029">
    <property type="entry name" value="Radical_SAM"/>
    <property type="match status" value="1"/>
</dbReference>
<evidence type="ECO:0000313" key="8">
    <source>
        <dbReference type="Proteomes" id="UP000030624"/>
    </source>
</evidence>
<dbReference type="GeneID" id="24798713"/>
<reference evidence="7 8" key="1">
    <citation type="journal article" date="2015" name="Appl. Environ. Microbiol.">
        <title>The Geoglobus acetivorans genome: Fe(III) reduction, acetate utilization, autotrophic growth, and degradation of aromatic compounds in a hyperthermophilic archaeon.</title>
        <authorList>
            <person name="Mardanov A.V."/>
            <person name="Slododkina G.B."/>
            <person name="Slobodkin A.I."/>
            <person name="Beletsky A.V."/>
            <person name="Gavrilov S.N."/>
            <person name="Kublanov I.V."/>
            <person name="Bonch-Osmolovskaya E.A."/>
            <person name="Skryabin K.G."/>
            <person name="Ravin N.V."/>
        </authorList>
    </citation>
    <scope>NUCLEOTIDE SEQUENCE [LARGE SCALE GENOMIC DNA]</scope>
    <source>
        <strain evidence="7 8">SBH6</strain>
    </source>
</reference>
<evidence type="ECO:0000256" key="2">
    <source>
        <dbReference type="ARBA" id="ARBA00022691"/>
    </source>
</evidence>
<dbReference type="GO" id="GO:0046872">
    <property type="term" value="F:metal ion binding"/>
    <property type="evidence" value="ECO:0007669"/>
    <property type="project" value="UniProtKB-KW"/>
</dbReference>
<dbReference type="AlphaFoldDB" id="A0A0A7GJR2"/>
<evidence type="ECO:0000256" key="5">
    <source>
        <dbReference type="ARBA" id="ARBA00023014"/>
    </source>
</evidence>
<dbReference type="eggNOG" id="arCOG01363">
    <property type="taxonomic scope" value="Archaea"/>
</dbReference>
<dbReference type="CDD" id="cd01335">
    <property type="entry name" value="Radical_SAM"/>
    <property type="match status" value="1"/>
</dbReference>
<name>A0A0A7GJR2_GEOAI</name>
<dbReference type="GO" id="GO:0051536">
    <property type="term" value="F:iron-sulfur cluster binding"/>
    <property type="evidence" value="ECO:0007669"/>
    <property type="project" value="UniProtKB-KW"/>
</dbReference>
<dbReference type="PANTHER" id="PTHR43409">
    <property type="entry name" value="ANAEROBIC MAGNESIUM-PROTOPORPHYRIN IX MONOMETHYL ESTER CYCLASE-RELATED"/>
    <property type="match status" value="1"/>
</dbReference>
<dbReference type="STRING" id="565033.GACE_2150"/>
<dbReference type="InterPro" id="IPR006638">
    <property type="entry name" value="Elp3/MiaA/NifB-like_rSAM"/>
</dbReference>
<dbReference type="Proteomes" id="UP000030624">
    <property type="component" value="Chromosome"/>
</dbReference>
<dbReference type="EMBL" id="CP009552">
    <property type="protein sequence ID" value="AIY91171.1"/>
    <property type="molecule type" value="Genomic_DNA"/>
</dbReference>
<dbReference type="PROSITE" id="PS51918">
    <property type="entry name" value="RADICAL_SAM"/>
    <property type="match status" value="1"/>
</dbReference>
<protein>
    <submittedName>
        <fullName evidence="7">Fe-S oxidoreductase</fullName>
    </submittedName>
</protein>
<gene>
    <name evidence="7" type="ORF">GACE_2150</name>
</gene>
<dbReference type="SFLD" id="SFLDG01095">
    <property type="entry name" value="Uncharacterised_Radical_SAM_Su"/>
    <property type="match status" value="1"/>
</dbReference>
<dbReference type="SUPFAM" id="SSF102114">
    <property type="entry name" value="Radical SAM enzymes"/>
    <property type="match status" value="1"/>
</dbReference>
<proteinExistence type="predicted"/>
<keyword evidence="2" id="KW-0949">S-adenosyl-L-methionine</keyword>
<dbReference type="InterPro" id="IPR058240">
    <property type="entry name" value="rSAM_sf"/>
</dbReference>
<evidence type="ECO:0000259" key="6">
    <source>
        <dbReference type="PROSITE" id="PS51918"/>
    </source>
</evidence>
<dbReference type="InterPro" id="IPR013785">
    <property type="entry name" value="Aldolase_TIM"/>
</dbReference>
<dbReference type="InterPro" id="IPR051198">
    <property type="entry name" value="BchE-like"/>
</dbReference>
<dbReference type="PANTHER" id="PTHR43409:SF4">
    <property type="entry name" value="RADICAL SAM SUPERFAMILY PROTEIN"/>
    <property type="match status" value="1"/>
</dbReference>
<evidence type="ECO:0000256" key="3">
    <source>
        <dbReference type="ARBA" id="ARBA00022723"/>
    </source>
</evidence>
<dbReference type="SFLD" id="SFLDG01082">
    <property type="entry name" value="B12-binding_domain_containing"/>
    <property type="match status" value="1"/>
</dbReference>
<keyword evidence="3" id="KW-0479">Metal-binding</keyword>
<dbReference type="InterPro" id="IPR007197">
    <property type="entry name" value="rSAM"/>
</dbReference>
<evidence type="ECO:0000313" key="7">
    <source>
        <dbReference type="EMBL" id="AIY91171.1"/>
    </source>
</evidence>
<dbReference type="SMART" id="SM00729">
    <property type="entry name" value="Elp3"/>
    <property type="match status" value="1"/>
</dbReference>
<organism evidence="7 8">
    <name type="scientific">Geoglobus acetivorans</name>
    <dbReference type="NCBI Taxonomy" id="565033"/>
    <lineage>
        <taxon>Archaea</taxon>
        <taxon>Methanobacteriati</taxon>
        <taxon>Methanobacteriota</taxon>
        <taxon>Archaeoglobi</taxon>
        <taxon>Archaeoglobales</taxon>
        <taxon>Archaeoglobaceae</taxon>
        <taxon>Geoglobus</taxon>
    </lineage>
</organism>
<accession>A0A0A7GJR2</accession>
<evidence type="ECO:0000256" key="1">
    <source>
        <dbReference type="ARBA" id="ARBA00001966"/>
    </source>
</evidence>
<comment type="cofactor">
    <cofactor evidence="1">
        <name>[4Fe-4S] cluster</name>
        <dbReference type="ChEBI" id="CHEBI:49883"/>
    </cofactor>
</comment>
<sequence length="303" mass="34314">MIDFPPYRPPSEANSTLIRVTRGCPWNRCAFCGMYKTERFIIRDTEEIKRDITVASEFSKSRTVFFGDSDNLVHPDLIEITKFAVEKLNPERITSYARLKTANSMSLKDLREIRDSGLTRLHFGLESGDDGTLEMIKKGISSKEAIEGGKKAKKAGFEISLYILSGITGKWEQHALNSAKAINKIGPDFVRLRSITVIPNTILWNRMKKGIYEPLDPVLRLKEVKLLIENIECETLLFSDHVSNYLWSENGPPFYTGVSGRLPEDRERILKMLERAIRVAENLKNSGKLVDSNMLASAGKIML</sequence>
<feature type="domain" description="Radical SAM core" evidence="6">
    <location>
        <begin position="10"/>
        <end position="234"/>
    </location>
</feature>